<feature type="transmembrane region" description="Helical" evidence="9">
    <location>
        <begin position="193"/>
        <end position="211"/>
    </location>
</feature>
<keyword evidence="7" id="KW-0406">Ion transport</keyword>
<dbReference type="Pfam" id="PF01545">
    <property type="entry name" value="Cation_efflux"/>
    <property type="match status" value="1"/>
</dbReference>
<sequence>MNLESQLTKHFHGDSSYTHQGGGTSKKVLIAAVCLTLGYALVEAVGGFLSNSLALISDAGHMVTDSASLLFALAANLLAARPATGKYSFGLAKVEVLAALINAIVMFGVVGWIVFEAVERFTDPQSVNGASVFIVATVGLIINIVVAKTLSHDKDSLNTRAALLHVLGDLLGSVAAIIAGAVIYFGGPTVVDPILSIFVSLLILNSSYHVLRDSVHLLLDGVPEGIPYAEVGSDLERIPNVYAVHDLHIWDMTPNEIALSAHVLIEDMNTWAEVLEQCRQMLETRYGISHITLQPEPASSKTETH</sequence>
<evidence type="ECO:0000256" key="4">
    <source>
        <dbReference type="ARBA" id="ARBA00022692"/>
    </source>
</evidence>
<keyword evidence="6 9" id="KW-1133">Transmembrane helix</keyword>
<evidence type="ECO:0000256" key="5">
    <source>
        <dbReference type="ARBA" id="ARBA00022906"/>
    </source>
</evidence>
<dbReference type="InterPro" id="IPR058533">
    <property type="entry name" value="Cation_efflux_TM"/>
</dbReference>
<dbReference type="InterPro" id="IPR027469">
    <property type="entry name" value="Cation_efflux_TMD_sf"/>
</dbReference>
<comment type="similarity">
    <text evidence="2">Belongs to the cation diffusion facilitator (CDF) transporter (TC 2.A.4) family. SLC30A subfamily.</text>
</comment>
<dbReference type="InterPro" id="IPR050681">
    <property type="entry name" value="CDF/SLC30A"/>
</dbReference>
<comment type="caution">
    <text evidence="12">The sequence shown here is derived from an EMBL/GenBank/DDBJ whole genome shotgun (WGS) entry which is preliminary data.</text>
</comment>
<dbReference type="InterPro" id="IPR036837">
    <property type="entry name" value="Cation_efflux_CTD_sf"/>
</dbReference>
<dbReference type="SUPFAM" id="SSF161111">
    <property type="entry name" value="Cation efflux protein transmembrane domain-like"/>
    <property type="match status" value="1"/>
</dbReference>
<dbReference type="PANTHER" id="PTHR11562">
    <property type="entry name" value="CATION EFFLUX PROTEIN/ ZINC TRANSPORTER"/>
    <property type="match status" value="1"/>
</dbReference>
<reference evidence="12 13" key="1">
    <citation type="submission" date="2019-12" db="EMBL/GenBank/DDBJ databases">
        <title>Microbes associate with the intestines of laboratory mice.</title>
        <authorList>
            <person name="Navarre W."/>
            <person name="Wong E."/>
        </authorList>
    </citation>
    <scope>NUCLEOTIDE SEQUENCE [LARGE SCALE GENOMIC DNA]</scope>
    <source>
        <strain evidence="12 13">NM82_D38</strain>
    </source>
</reference>
<keyword evidence="5" id="KW-0862">Zinc</keyword>
<keyword evidence="5" id="KW-0864">Zinc transport</keyword>
<feature type="transmembrane region" description="Helical" evidence="9">
    <location>
        <begin position="91"/>
        <end position="115"/>
    </location>
</feature>
<feature type="transmembrane region" description="Helical" evidence="9">
    <location>
        <begin position="61"/>
        <end position="79"/>
    </location>
</feature>
<evidence type="ECO:0000256" key="2">
    <source>
        <dbReference type="ARBA" id="ARBA00008873"/>
    </source>
</evidence>
<accession>A0A6L6YIK0</accession>
<dbReference type="EMBL" id="WSRP01000014">
    <property type="protein sequence ID" value="MVX56682.1"/>
    <property type="molecule type" value="Genomic_DNA"/>
</dbReference>
<dbReference type="Gene3D" id="1.20.1510.10">
    <property type="entry name" value="Cation efflux protein transmembrane domain"/>
    <property type="match status" value="1"/>
</dbReference>
<feature type="transmembrane region" description="Helical" evidence="9">
    <location>
        <begin position="127"/>
        <end position="150"/>
    </location>
</feature>
<dbReference type="Proteomes" id="UP000472580">
    <property type="component" value="Unassembled WGS sequence"/>
</dbReference>
<dbReference type="PANTHER" id="PTHR11562:SF17">
    <property type="entry name" value="RE54080P-RELATED"/>
    <property type="match status" value="1"/>
</dbReference>
<dbReference type="InterPro" id="IPR002524">
    <property type="entry name" value="Cation_efflux"/>
</dbReference>
<keyword evidence="4 9" id="KW-0812">Transmembrane</keyword>
<evidence type="ECO:0000256" key="1">
    <source>
        <dbReference type="ARBA" id="ARBA00004141"/>
    </source>
</evidence>
<keyword evidence="13" id="KW-1185">Reference proteome</keyword>
<dbReference type="OrthoDB" id="9809646at2"/>
<keyword evidence="3" id="KW-0813">Transport</keyword>
<organism evidence="12 13">
    <name type="scientific">Parasutterella muris</name>
    <dbReference type="NCBI Taxonomy" id="2565572"/>
    <lineage>
        <taxon>Bacteria</taxon>
        <taxon>Pseudomonadati</taxon>
        <taxon>Pseudomonadota</taxon>
        <taxon>Betaproteobacteria</taxon>
        <taxon>Burkholderiales</taxon>
        <taxon>Sutterellaceae</taxon>
        <taxon>Parasutterella</taxon>
    </lineage>
</organism>
<dbReference type="SUPFAM" id="SSF160240">
    <property type="entry name" value="Cation efflux protein cytoplasmic domain-like"/>
    <property type="match status" value="1"/>
</dbReference>
<comment type="subcellular location">
    <subcellularLocation>
        <location evidence="1">Membrane</location>
        <topology evidence="1">Multi-pass membrane protein</topology>
    </subcellularLocation>
</comment>
<dbReference type="RefSeq" id="WP_160335115.1">
    <property type="nucleotide sequence ID" value="NZ_CALPCR010000018.1"/>
</dbReference>
<evidence type="ECO:0000313" key="12">
    <source>
        <dbReference type="EMBL" id="MVX56682.1"/>
    </source>
</evidence>
<protein>
    <submittedName>
        <fullName evidence="12">Cation diffusion facilitator family transporter</fullName>
    </submittedName>
</protein>
<dbReference type="GO" id="GO:0005886">
    <property type="term" value="C:plasma membrane"/>
    <property type="evidence" value="ECO:0007669"/>
    <property type="project" value="TreeGrafter"/>
</dbReference>
<feature type="transmembrane region" description="Helical" evidence="9">
    <location>
        <begin position="28"/>
        <end position="49"/>
    </location>
</feature>
<dbReference type="InterPro" id="IPR027470">
    <property type="entry name" value="Cation_efflux_CTD"/>
</dbReference>
<feature type="domain" description="Cation efflux protein cytoplasmic" evidence="11">
    <location>
        <begin position="224"/>
        <end position="297"/>
    </location>
</feature>
<evidence type="ECO:0000256" key="6">
    <source>
        <dbReference type="ARBA" id="ARBA00022989"/>
    </source>
</evidence>
<dbReference type="NCBIfam" id="TIGR01297">
    <property type="entry name" value="CDF"/>
    <property type="match status" value="1"/>
</dbReference>
<proteinExistence type="inferred from homology"/>
<name>A0A6L6YIK0_9BURK</name>
<evidence type="ECO:0000256" key="3">
    <source>
        <dbReference type="ARBA" id="ARBA00022448"/>
    </source>
</evidence>
<dbReference type="AlphaFoldDB" id="A0A6L6YIK0"/>
<evidence type="ECO:0000259" key="11">
    <source>
        <dbReference type="Pfam" id="PF16916"/>
    </source>
</evidence>
<feature type="transmembrane region" description="Helical" evidence="9">
    <location>
        <begin position="162"/>
        <end position="187"/>
    </location>
</feature>
<gene>
    <name evidence="12" type="ORF">E5987_05600</name>
</gene>
<evidence type="ECO:0000256" key="7">
    <source>
        <dbReference type="ARBA" id="ARBA00023065"/>
    </source>
</evidence>
<feature type="domain" description="Cation efflux protein transmembrane" evidence="10">
    <location>
        <begin position="29"/>
        <end position="219"/>
    </location>
</feature>
<evidence type="ECO:0000256" key="9">
    <source>
        <dbReference type="SAM" id="Phobius"/>
    </source>
</evidence>
<dbReference type="GO" id="GO:0005385">
    <property type="term" value="F:zinc ion transmembrane transporter activity"/>
    <property type="evidence" value="ECO:0007669"/>
    <property type="project" value="TreeGrafter"/>
</dbReference>
<keyword evidence="8 9" id="KW-0472">Membrane</keyword>
<dbReference type="Pfam" id="PF16916">
    <property type="entry name" value="ZT_dimer"/>
    <property type="match status" value="1"/>
</dbReference>
<evidence type="ECO:0000256" key="8">
    <source>
        <dbReference type="ARBA" id="ARBA00023136"/>
    </source>
</evidence>
<evidence type="ECO:0000313" key="13">
    <source>
        <dbReference type="Proteomes" id="UP000472580"/>
    </source>
</evidence>
<evidence type="ECO:0000259" key="10">
    <source>
        <dbReference type="Pfam" id="PF01545"/>
    </source>
</evidence>